<feature type="binding site" evidence="1">
    <location>
        <position position="351"/>
    </location>
    <ligand>
        <name>Mn(2+)</name>
        <dbReference type="ChEBI" id="CHEBI:29035"/>
        <label>2</label>
    </ligand>
</feature>
<feature type="binding site" evidence="1">
    <location>
        <position position="97"/>
    </location>
    <ligand>
        <name>Mn(2+)</name>
        <dbReference type="ChEBI" id="CHEBI:29035"/>
        <label>2</label>
    </ligand>
</feature>
<dbReference type="NCBIfam" id="TIGR01891">
    <property type="entry name" value="amidohydrolases"/>
    <property type="match status" value="1"/>
</dbReference>
<dbReference type="Pfam" id="PF07687">
    <property type="entry name" value="M20_dimer"/>
    <property type="match status" value="1"/>
</dbReference>
<reference evidence="3" key="1">
    <citation type="submission" date="2009-10" db="EMBL/GenBank/DDBJ databases">
        <authorList>
            <person name="Weinstock G."/>
            <person name="Sodergren E."/>
            <person name="Clifton S."/>
            <person name="Fulton L."/>
            <person name="Fulton B."/>
            <person name="Courtney L."/>
            <person name="Fronick C."/>
            <person name="Harrison M."/>
            <person name="Strong C."/>
            <person name="Farmer C."/>
            <person name="Delahaunty K."/>
            <person name="Markovic C."/>
            <person name="Hall O."/>
            <person name="Minx P."/>
            <person name="Tomlinson C."/>
            <person name="Mitreva M."/>
            <person name="Nelson J."/>
            <person name="Hou S."/>
            <person name="Wollam A."/>
            <person name="Pepin K.H."/>
            <person name="Johnson M."/>
            <person name="Bhonagiri V."/>
            <person name="Nash W.E."/>
            <person name="Warren W."/>
            <person name="Chinwalla A."/>
            <person name="Mardis E.R."/>
            <person name="Wilson R.K."/>
        </authorList>
    </citation>
    <scope>NUCLEOTIDE SEQUENCE [LARGE SCALE GENOMIC DNA]</scope>
    <source>
        <strain evidence="3">ATCC 700122</strain>
    </source>
</reference>
<dbReference type="SUPFAM" id="SSF55031">
    <property type="entry name" value="Bacterial exopeptidase dimerisation domain"/>
    <property type="match status" value="1"/>
</dbReference>
<dbReference type="PANTHER" id="PTHR11014">
    <property type="entry name" value="PEPTIDASE M20 FAMILY MEMBER"/>
    <property type="match status" value="1"/>
</dbReference>
<feature type="binding site" evidence="1">
    <location>
        <position position="131"/>
    </location>
    <ligand>
        <name>Mn(2+)</name>
        <dbReference type="ChEBI" id="CHEBI:29035"/>
        <label>2</label>
    </ligand>
</feature>
<dbReference type="SUPFAM" id="SSF53187">
    <property type="entry name" value="Zn-dependent exopeptidases"/>
    <property type="match status" value="1"/>
</dbReference>
<dbReference type="Gene3D" id="3.40.630.10">
    <property type="entry name" value="Zn peptidases"/>
    <property type="match status" value="1"/>
</dbReference>
<dbReference type="AlphaFoldDB" id="D0WHJ8"/>
<name>D0WHJ8_SLAES</name>
<organism evidence="3 4">
    <name type="scientific">Slackia exigua (strain ATCC 700122 / DSM 15923 / CIP 105133 / JCM 11022 / KCTC 5966 / S-7)</name>
    <dbReference type="NCBI Taxonomy" id="649764"/>
    <lineage>
        <taxon>Bacteria</taxon>
        <taxon>Bacillati</taxon>
        <taxon>Actinomycetota</taxon>
        <taxon>Coriobacteriia</taxon>
        <taxon>Eggerthellales</taxon>
        <taxon>Eggerthellaceae</taxon>
        <taxon>Slackia</taxon>
    </lineage>
</organism>
<sequence length="399" mass="43618">MRMDNVELVTELRHELHAHPELSNHEVWTRRRLIDFLHAHTRNLEIIDEGKGYFYARYICHGSSETVAVRADFDALPIDEGIRMPWSSRNPGVSHKCGHDGHSASLVGLALEVDQKGADKNVVFIFQDAEEVGDGARVACEVIERERVDEVYAFHNWSRMEAGTVNVIDGPTMPASRGLAIAFHGKTSHAAEPENGINPAFAIAKVVDAVPGLTRPEDHKGYVMCTIVQVDVGSANFGVNAGEGRLLMTLRAQYEEEIDELQAALESLAREHAAEAGMTVEFELSDVFPATINAKQCADAVRAAAEAAGVAWHTLPDPSPVRASEDFGYYQQKAPGCMFYIGNGFDYPDVHTTPYDFPDANIAVAMKVFSRLVGVKQEGEGASAAAIEEMAPSVTSIRR</sequence>
<dbReference type="eggNOG" id="COG1473">
    <property type="taxonomic scope" value="Bacteria"/>
</dbReference>
<feature type="binding site" evidence="1">
    <location>
        <position position="99"/>
    </location>
    <ligand>
        <name>Mn(2+)</name>
        <dbReference type="ChEBI" id="CHEBI:29035"/>
        <label>2</label>
    </ligand>
</feature>
<dbReference type="InterPro" id="IPR011650">
    <property type="entry name" value="Peptidase_M20_dimer"/>
</dbReference>
<keyword evidence="1" id="KW-0479">Metal-binding</keyword>
<dbReference type="Gene3D" id="3.30.70.360">
    <property type="match status" value="1"/>
</dbReference>
<dbReference type="InterPro" id="IPR017439">
    <property type="entry name" value="Amidohydrolase"/>
</dbReference>
<proteinExistence type="predicted"/>
<dbReference type="InterPro" id="IPR036264">
    <property type="entry name" value="Bact_exopeptidase_dim_dom"/>
</dbReference>
<dbReference type="Proteomes" id="UP000006001">
    <property type="component" value="Unassembled WGS sequence"/>
</dbReference>
<comment type="cofactor">
    <cofactor evidence="1">
        <name>Mn(2+)</name>
        <dbReference type="ChEBI" id="CHEBI:29035"/>
    </cofactor>
    <text evidence="1">The Mn(2+) ion enhances activity.</text>
</comment>
<dbReference type="HOGENOM" id="CLU_023257_1_0_11"/>
<dbReference type="Pfam" id="PF01546">
    <property type="entry name" value="Peptidase_M20"/>
    <property type="match status" value="1"/>
</dbReference>
<dbReference type="PIRSF" id="PIRSF005962">
    <property type="entry name" value="Pept_M20D_amidohydro"/>
    <property type="match status" value="1"/>
</dbReference>
<dbReference type="InterPro" id="IPR002933">
    <property type="entry name" value="Peptidase_M20"/>
</dbReference>
<evidence type="ECO:0000256" key="1">
    <source>
        <dbReference type="PIRSR" id="PIRSR005962-1"/>
    </source>
</evidence>
<evidence type="ECO:0000313" key="3">
    <source>
        <dbReference type="EMBL" id="EEZ61162.1"/>
    </source>
</evidence>
<gene>
    <name evidence="3" type="ORF">HMPREF0762_01238</name>
</gene>
<dbReference type="GO" id="GO:0016787">
    <property type="term" value="F:hydrolase activity"/>
    <property type="evidence" value="ECO:0007669"/>
    <property type="project" value="UniProtKB-KW"/>
</dbReference>
<protein>
    <submittedName>
        <fullName evidence="3">Amidohydrolase</fullName>
    </submittedName>
</protein>
<evidence type="ECO:0000313" key="4">
    <source>
        <dbReference type="Proteomes" id="UP000006001"/>
    </source>
</evidence>
<dbReference type="PANTHER" id="PTHR11014:SF169">
    <property type="entry name" value="CLAN MH, FAMILY M20, PEPTIDASE T-LIKE METALLOPEPTIDASE"/>
    <property type="match status" value="1"/>
</dbReference>
<dbReference type="EMBL" id="ACUX02000007">
    <property type="protein sequence ID" value="EEZ61162.1"/>
    <property type="molecule type" value="Genomic_DNA"/>
</dbReference>
<comment type="caution">
    <text evidence="3">The sequence shown here is derived from an EMBL/GenBank/DDBJ whole genome shotgun (WGS) entry which is preliminary data.</text>
</comment>
<accession>D0WHJ8</accession>
<dbReference type="STRING" id="649764.HMPREF0762_01238"/>
<feature type="binding site" evidence="1">
    <location>
        <position position="155"/>
    </location>
    <ligand>
        <name>Mn(2+)</name>
        <dbReference type="ChEBI" id="CHEBI:29035"/>
        <label>2</label>
    </ligand>
</feature>
<keyword evidence="1" id="KW-0464">Manganese</keyword>
<dbReference type="GO" id="GO:0046872">
    <property type="term" value="F:metal ion binding"/>
    <property type="evidence" value="ECO:0007669"/>
    <property type="project" value="UniProtKB-KW"/>
</dbReference>
<feature type="domain" description="Peptidase M20 dimerisation" evidence="2">
    <location>
        <begin position="178"/>
        <end position="275"/>
    </location>
</feature>
<keyword evidence="4" id="KW-1185">Reference proteome</keyword>
<evidence type="ECO:0000259" key="2">
    <source>
        <dbReference type="Pfam" id="PF07687"/>
    </source>
</evidence>